<feature type="region of interest" description="Disordered" evidence="1">
    <location>
        <begin position="308"/>
        <end position="328"/>
    </location>
</feature>
<reference evidence="4 5" key="1">
    <citation type="journal article" date="2019" name="Environ. Microbiol.">
        <title>At the nexus of three kingdoms: the genome of the mycorrhizal fungus Gigaspora margarita provides insights into plant, endobacterial and fungal interactions.</title>
        <authorList>
            <person name="Venice F."/>
            <person name="Ghignone S."/>
            <person name="Salvioli di Fossalunga A."/>
            <person name="Amselem J."/>
            <person name="Novero M."/>
            <person name="Xianan X."/>
            <person name="Sedzielewska Toro K."/>
            <person name="Morin E."/>
            <person name="Lipzen A."/>
            <person name="Grigoriev I.V."/>
            <person name="Henrissat B."/>
            <person name="Martin F.M."/>
            <person name="Bonfante P."/>
        </authorList>
    </citation>
    <scope>NUCLEOTIDE SEQUENCE [LARGE SCALE GENOMIC DNA]</scope>
    <source>
        <strain evidence="4 5">BEG34</strain>
    </source>
</reference>
<dbReference type="SUPFAM" id="SSF117281">
    <property type="entry name" value="Kelch motif"/>
    <property type="match status" value="1"/>
</dbReference>
<organism evidence="4 5">
    <name type="scientific">Gigaspora margarita</name>
    <dbReference type="NCBI Taxonomy" id="4874"/>
    <lineage>
        <taxon>Eukaryota</taxon>
        <taxon>Fungi</taxon>
        <taxon>Fungi incertae sedis</taxon>
        <taxon>Mucoromycota</taxon>
        <taxon>Glomeromycotina</taxon>
        <taxon>Glomeromycetes</taxon>
        <taxon>Diversisporales</taxon>
        <taxon>Gigasporaceae</taxon>
        <taxon>Gigaspora</taxon>
    </lineage>
</organism>
<dbReference type="PANTHER" id="PTHR23244">
    <property type="entry name" value="KELCH REPEAT DOMAIN"/>
    <property type="match status" value="1"/>
</dbReference>
<dbReference type="Gene3D" id="2.120.10.80">
    <property type="entry name" value="Kelch-type beta propeller"/>
    <property type="match status" value="1"/>
</dbReference>
<feature type="chain" id="PRO_5034856651" evidence="3">
    <location>
        <begin position="23"/>
        <end position="355"/>
    </location>
</feature>
<proteinExistence type="predicted"/>
<dbReference type="InterPro" id="IPR015915">
    <property type="entry name" value="Kelch-typ_b-propeller"/>
</dbReference>
<evidence type="ECO:0000256" key="3">
    <source>
        <dbReference type="SAM" id="SignalP"/>
    </source>
</evidence>
<feature type="transmembrane region" description="Helical" evidence="2">
    <location>
        <begin position="331"/>
        <end position="353"/>
    </location>
</feature>
<comment type="caution">
    <text evidence="4">The sequence shown here is derived from an EMBL/GenBank/DDBJ whole genome shotgun (WGS) entry which is preliminary data.</text>
</comment>
<dbReference type="AlphaFoldDB" id="A0A8H4AVB6"/>
<sequence length="355" mass="40077">MFYLYFYFIITLLFNYIHLVQCLLSGTSSYKSYYANTKLYYAGSNDFFYIDLTNLPLNENTVIDSSKWIQLNYSIILIRPFLGGKANDKFFFSSFAFVGNSNEVFLETFDTTLNKWDKDINFTGKPSKYFESFDDWVSDKNTGKVYSLQQGDVIDIFDTVNLVWTNSSLVPQVYQDYTRLLRPTYDPPQVILPNGQAPSIRSGYTAVLTSDGRIIIYGGMSNNLAATPSIVVLNTSTYEWSTPTEANPIGPLASHTSTIVDNYMVTSFGIIVTKKNLDRGPNKNVYKLDISNPSTYKWSILSTFNDNSTKPSKSPFPSPSTSPHTSPSNNLTTAIGVTTSILLIVHFIFWWVVII</sequence>
<evidence type="ECO:0000313" key="4">
    <source>
        <dbReference type="EMBL" id="KAF0536685.1"/>
    </source>
</evidence>
<keyword evidence="2" id="KW-0472">Membrane</keyword>
<dbReference type="Proteomes" id="UP000439903">
    <property type="component" value="Unassembled WGS sequence"/>
</dbReference>
<evidence type="ECO:0000256" key="1">
    <source>
        <dbReference type="SAM" id="MobiDB-lite"/>
    </source>
</evidence>
<protein>
    <submittedName>
        <fullName evidence="4">Galactose oxidase</fullName>
    </submittedName>
</protein>
<dbReference type="OrthoDB" id="2336178at2759"/>
<keyword evidence="2" id="KW-0812">Transmembrane</keyword>
<gene>
    <name evidence="4" type="ORF">F8M41_009080</name>
</gene>
<evidence type="ECO:0000256" key="2">
    <source>
        <dbReference type="SAM" id="Phobius"/>
    </source>
</evidence>
<dbReference type="EMBL" id="WTPW01000198">
    <property type="protein sequence ID" value="KAF0536685.1"/>
    <property type="molecule type" value="Genomic_DNA"/>
</dbReference>
<keyword evidence="2" id="KW-1133">Transmembrane helix</keyword>
<name>A0A8H4AVB6_GIGMA</name>
<feature type="signal peptide" evidence="3">
    <location>
        <begin position="1"/>
        <end position="22"/>
    </location>
</feature>
<evidence type="ECO:0000313" key="5">
    <source>
        <dbReference type="Proteomes" id="UP000439903"/>
    </source>
</evidence>
<keyword evidence="5" id="KW-1185">Reference proteome</keyword>
<accession>A0A8H4AVB6</accession>
<keyword evidence="3" id="KW-0732">Signal</keyword>